<reference evidence="9" key="1">
    <citation type="journal article" date="2020" name="bioRxiv">
        <title>Comparative genomics of Chlamydomonas.</title>
        <authorList>
            <person name="Craig R.J."/>
            <person name="Hasan A.R."/>
            <person name="Ness R.W."/>
            <person name="Keightley P.D."/>
        </authorList>
    </citation>
    <scope>NUCLEOTIDE SEQUENCE</scope>
    <source>
        <strain evidence="9">CCAP 11/70</strain>
    </source>
</reference>
<dbReference type="GO" id="GO:0004719">
    <property type="term" value="F:protein-L-isoaspartate (D-aspartate) O-methyltransferase activity"/>
    <property type="evidence" value="ECO:0007669"/>
    <property type="project" value="UniProtKB-EC"/>
</dbReference>
<dbReference type="InterPro" id="IPR029063">
    <property type="entry name" value="SAM-dependent_MTases_sf"/>
</dbReference>
<feature type="compositionally biased region" description="Low complexity" evidence="8">
    <location>
        <begin position="226"/>
        <end position="265"/>
    </location>
</feature>
<dbReference type="PROSITE" id="PS01279">
    <property type="entry name" value="PCMT"/>
    <property type="match status" value="1"/>
</dbReference>
<evidence type="ECO:0000256" key="4">
    <source>
        <dbReference type="ARBA" id="ARBA00022490"/>
    </source>
</evidence>
<keyword evidence="6" id="KW-0808">Transferase</keyword>
<evidence type="ECO:0000313" key="9">
    <source>
        <dbReference type="EMBL" id="KAG2500955.1"/>
    </source>
</evidence>
<feature type="compositionally biased region" description="Low complexity" evidence="8">
    <location>
        <begin position="136"/>
        <end position="154"/>
    </location>
</feature>
<dbReference type="EMBL" id="JAEHOE010000002">
    <property type="protein sequence ID" value="KAG2500955.1"/>
    <property type="molecule type" value="Genomic_DNA"/>
</dbReference>
<feature type="compositionally biased region" description="Gly residues" evidence="8">
    <location>
        <begin position="41"/>
        <end position="58"/>
    </location>
</feature>
<name>A0A835YDM6_9CHLO</name>
<dbReference type="PANTHER" id="PTHR11579">
    <property type="entry name" value="PROTEIN-L-ISOASPARTATE O-METHYLTRANSFERASE"/>
    <property type="match status" value="1"/>
</dbReference>
<feature type="compositionally biased region" description="Gly residues" evidence="8">
    <location>
        <begin position="97"/>
        <end position="113"/>
    </location>
</feature>
<evidence type="ECO:0000256" key="6">
    <source>
        <dbReference type="ARBA" id="ARBA00022679"/>
    </source>
</evidence>
<comment type="subcellular location">
    <subcellularLocation>
        <location evidence="1">Cytoplasm</location>
    </subcellularLocation>
</comment>
<dbReference type="Gene3D" id="3.40.50.150">
    <property type="entry name" value="Vaccinia Virus protein VP39"/>
    <property type="match status" value="1"/>
</dbReference>
<comment type="caution">
    <text evidence="9">The sequence shown here is derived from an EMBL/GenBank/DDBJ whole genome shotgun (WGS) entry which is preliminary data.</text>
</comment>
<feature type="region of interest" description="Disordered" evidence="8">
    <location>
        <begin position="226"/>
        <end position="278"/>
    </location>
</feature>
<dbReference type="AlphaFoldDB" id="A0A835YDM6"/>
<dbReference type="InterPro" id="IPR000682">
    <property type="entry name" value="PCMT"/>
</dbReference>
<proteinExistence type="inferred from homology"/>
<dbReference type="PANTHER" id="PTHR11579:SF0">
    <property type="entry name" value="PROTEIN-L-ISOASPARTATE(D-ASPARTATE) O-METHYLTRANSFERASE"/>
    <property type="match status" value="1"/>
</dbReference>
<dbReference type="CDD" id="cd02440">
    <property type="entry name" value="AdoMet_MTases"/>
    <property type="match status" value="1"/>
</dbReference>
<organism evidence="9 10">
    <name type="scientific">Edaphochlamys debaryana</name>
    <dbReference type="NCBI Taxonomy" id="47281"/>
    <lineage>
        <taxon>Eukaryota</taxon>
        <taxon>Viridiplantae</taxon>
        <taxon>Chlorophyta</taxon>
        <taxon>core chlorophytes</taxon>
        <taxon>Chlorophyceae</taxon>
        <taxon>CS clade</taxon>
        <taxon>Chlamydomonadales</taxon>
        <taxon>Chlamydomonadales incertae sedis</taxon>
        <taxon>Edaphochlamys</taxon>
    </lineage>
</organism>
<evidence type="ECO:0000256" key="8">
    <source>
        <dbReference type="SAM" id="MobiDB-lite"/>
    </source>
</evidence>
<evidence type="ECO:0000256" key="5">
    <source>
        <dbReference type="ARBA" id="ARBA00022603"/>
    </source>
</evidence>
<feature type="compositionally biased region" description="Polar residues" evidence="8">
    <location>
        <begin position="12"/>
        <end position="23"/>
    </location>
</feature>
<dbReference type="OrthoDB" id="73890at2759"/>
<dbReference type="Proteomes" id="UP000612055">
    <property type="component" value="Unassembled WGS sequence"/>
</dbReference>
<dbReference type="GO" id="GO:0032259">
    <property type="term" value="P:methylation"/>
    <property type="evidence" value="ECO:0007669"/>
    <property type="project" value="UniProtKB-KW"/>
</dbReference>
<keyword evidence="7" id="KW-0949">S-adenosyl-L-methionine</keyword>
<dbReference type="EC" id="2.1.1.77" evidence="3"/>
<feature type="compositionally biased region" description="Gly residues" evidence="8">
    <location>
        <begin position="266"/>
        <end position="275"/>
    </location>
</feature>
<dbReference type="Pfam" id="PF01135">
    <property type="entry name" value="PCMT"/>
    <property type="match status" value="1"/>
</dbReference>
<evidence type="ECO:0000256" key="2">
    <source>
        <dbReference type="ARBA" id="ARBA00005369"/>
    </source>
</evidence>
<feature type="compositionally biased region" description="Low complexity" evidence="8">
    <location>
        <begin position="81"/>
        <end position="96"/>
    </location>
</feature>
<evidence type="ECO:0000256" key="3">
    <source>
        <dbReference type="ARBA" id="ARBA00011890"/>
    </source>
</evidence>
<dbReference type="NCBIfam" id="TIGR00080">
    <property type="entry name" value="pimt"/>
    <property type="match status" value="1"/>
</dbReference>
<comment type="similarity">
    <text evidence="2">Belongs to the methyltransferase superfamily. L-isoaspartyl/D-aspartyl protein methyltransferase family.</text>
</comment>
<protein>
    <recommendedName>
        <fullName evidence="3">protein-L-isoaspartate(D-aspartate) O-methyltransferase</fullName>
        <ecNumber evidence="3">2.1.1.77</ecNumber>
    </recommendedName>
</protein>
<feature type="region of interest" description="Disordered" evidence="8">
    <location>
        <begin position="1"/>
        <end position="154"/>
    </location>
</feature>
<feature type="region of interest" description="Disordered" evidence="8">
    <location>
        <begin position="502"/>
        <end position="529"/>
    </location>
</feature>
<accession>A0A835YDM6</accession>
<gene>
    <name evidence="9" type="ORF">HYH03_000778</name>
</gene>
<keyword evidence="10" id="KW-1185">Reference proteome</keyword>
<sequence>MPCPELPFAAKPQSTRVAVNNSVAPPPTPRTIGTSGSGSRSSGGGGSGSSGGGGGGAGRRSRRGKSVSGAGDPAGSGPGAGRNANPDPNRNRNPNRTGGGSVSSAPVGGGGGSARSLSGGPGRSRAPRHKAPGPSPTAASAAAAAPPASANPPASLAAAVAAALAAAAAATPPPLAAASFSTAATATVAAAAVSEPAAPAAADVDEEEEELQAAASISHAYGETASASAATTTAPDASPSAHSAAPPSAAERQASTVPASTTTTTSGGGGRGGGMSWTCHGSSNGSMVDALKAAGLVRCPHVEAAMRAVDRALFVPASQAPYQDAPQPLGCGATISAPHMHAACLELLEEQLRPGARVLDVLDVGSGSGYLTAVLAHMANRGPGARVVGVEHIAELVAASLAAARQLPWAEELLQGDTLRLVQGDGHAGYPGWAPFDAIHVGAAAPAVPPALVEQLAPGGRLVIPVGPEGGPQALVVVDKDAAGRVASRREMGVMYVPLTSERAQRGRAGPGPVWRGPQGPAPPAEDEA</sequence>
<evidence type="ECO:0000313" key="10">
    <source>
        <dbReference type="Proteomes" id="UP000612055"/>
    </source>
</evidence>
<evidence type="ECO:0000256" key="7">
    <source>
        <dbReference type="ARBA" id="ARBA00022691"/>
    </source>
</evidence>
<keyword evidence="5" id="KW-0489">Methyltransferase</keyword>
<evidence type="ECO:0000256" key="1">
    <source>
        <dbReference type="ARBA" id="ARBA00004496"/>
    </source>
</evidence>
<dbReference type="SUPFAM" id="SSF53335">
    <property type="entry name" value="S-adenosyl-L-methionine-dependent methyltransferases"/>
    <property type="match status" value="1"/>
</dbReference>
<dbReference type="GO" id="GO:0005737">
    <property type="term" value="C:cytoplasm"/>
    <property type="evidence" value="ECO:0007669"/>
    <property type="project" value="UniProtKB-SubCell"/>
</dbReference>
<feature type="compositionally biased region" description="Pro residues" evidence="8">
    <location>
        <begin position="520"/>
        <end position="529"/>
    </location>
</feature>
<keyword evidence="4" id="KW-0963">Cytoplasm</keyword>